<evidence type="ECO:0000256" key="4">
    <source>
        <dbReference type="ARBA" id="ARBA00023008"/>
    </source>
</evidence>
<feature type="domain" description="CopC" evidence="7">
    <location>
        <begin position="40"/>
        <end position="132"/>
    </location>
</feature>
<keyword evidence="6" id="KW-0472">Membrane</keyword>
<feature type="region of interest" description="Disordered" evidence="5">
    <location>
        <begin position="142"/>
        <end position="196"/>
    </location>
</feature>
<keyword evidence="4" id="KW-0186">Copper</keyword>
<organism evidence="8 9">
    <name type="scientific">Nakamurella flavida</name>
    <dbReference type="NCBI Taxonomy" id="363630"/>
    <lineage>
        <taxon>Bacteria</taxon>
        <taxon>Bacillati</taxon>
        <taxon>Actinomycetota</taxon>
        <taxon>Actinomycetes</taxon>
        <taxon>Nakamurellales</taxon>
        <taxon>Nakamurellaceae</taxon>
        <taxon>Nakamurella</taxon>
    </lineage>
</organism>
<evidence type="ECO:0000313" key="8">
    <source>
        <dbReference type="EMBL" id="MBM9477760.1"/>
    </source>
</evidence>
<name>A0A938YRW2_9ACTN</name>
<keyword evidence="9" id="KW-1185">Reference proteome</keyword>
<evidence type="ECO:0000256" key="1">
    <source>
        <dbReference type="ARBA" id="ARBA00004196"/>
    </source>
</evidence>
<reference evidence="8" key="1">
    <citation type="submission" date="2021-01" db="EMBL/GenBank/DDBJ databases">
        <title>KCTC 19127 draft genome.</title>
        <authorList>
            <person name="An D."/>
        </authorList>
    </citation>
    <scope>NUCLEOTIDE SEQUENCE</scope>
    <source>
        <strain evidence="8">KCTC 19127</strain>
    </source>
</reference>
<evidence type="ECO:0000256" key="5">
    <source>
        <dbReference type="SAM" id="MobiDB-lite"/>
    </source>
</evidence>
<dbReference type="Pfam" id="PF04234">
    <property type="entry name" value="CopC"/>
    <property type="match status" value="1"/>
</dbReference>
<dbReference type="Proteomes" id="UP000663801">
    <property type="component" value="Unassembled WGS sequence"/>
</dbReference>
<dbReference type="RefSeq" id="WP_205257871.1">
    <property type="nucleotide sequence ID" value="NZ_BAAAPV010000005.1"/>
</dbReference>
<dbReference type="GO" id="GO:0005886">
    <property type="term" value="C:plasma membrane"/>
    <property type="evidence" value="ECO:0007669"/>
    <property type="project" value="TreeGrafter"/>
</dbReference>
<keyword evidence="6" id="KW-0812">Transmembrane</keyword>
<dbReference type="GO" id="GO:0005507">
    <property type="term" value="F:copper ion binding"/>
    <property type="evidence" value="ECO:0007669"/>
    <property type="project" value="InterPro"/>
</dbReference>
<dbReference type="GO" id="GO:0006825">
    <property type="term" value="P:copper ion transport"/>
    <property type="evidence" value="ECO:0007669"/>
    <property type="project" value="InterPro"/>
</dbReference>
<evidence type="ECO:0000256" key="6">
    <source>
        <dbReference type="SAM" id="Phobius"/>
    </source>
</evidence>
<gene>
    <name evidence="8" type="ORF">JL107_15010</name>
</gene>
<dbReference type="EMBL" id="JAERWL010000012">
    <property type="protein sequence ID" value="MBM9477760.1"/>
    <property type="molecule type" value="Genomic_DNA"/>
</dbReference>
<comment type="caution">
    <text evidence="8">The sequence shown here is derived from an EMBL/GenBank/DDBJ whole genome shotgun (WGS) entry which is preliminary data.</text>
</comment>
<feature type="compositionally biased region" description="Low complexity" evidence="5">
    <location>
        <begin position="152"/>
        <end position="196"/>
    </location>
</feature>
<evidence type="ECO:0000256" key="2">
    <source>
        <dbReference type="ARBA" id="ARBA00022723"/>
    </source>
</evidence>
<dbReference type="PANTHER" id="PTHR34820">
    <property type="entry name" value="INNER MEMBRANE PROTEIN YEBZ"/>
    <property type="match status" value="1"/>
</dbReference>
<sequence>MTRPPTARPSAAPRVLARLGAVLAVVVLAALGLAGPAAAHNVLTSSNPTDGSVLDAAPQTVTLTFDQPVQNFEPVVVVTGPDGTEYQTGTPTVLGTSVEMSVGTLPVAGAYAVAYRIVSTDGHPVQGQLAFELSAAAVTTGPSVAPTPESNTASSSTPSSSAPSPATSSAATSSSTASSSATSSSSTASSSATSSSSASSAAASTSAAPSTGQTTGSTAVTPAASSGGLSGWIWAALVVAALLVVTAVVLIARRPRRS</sequence>
<keyword evidence="2" id="KW-0479">Metal-binding</keyword>
<keyword evidence="3" id="KW-0732">Signal</keyword>
<protein>
    <submittedName>
        <fullName evidence="8">Copper resistance protein CopC</fullName>
    </submittedName>
</protein>
<comment type="subcellular location">
    <subcellularLocation>
        <location evidence="1">Cell envelope</location>
    </subcellularLocation>
</comment>
<dbReference type="InterPro" id="IPR007348">
    <property type="entry name" value="CopC_dom"/>
</dbReference>
<dbReference type="AlphaFoldDB" id="A0A938YRW2"/>
<evidence type="ECO:0000256" key="3">
    <source>
        <dbReference type="ARBA" id="ARBA00022729"/>
    </source>
</evidence>
<dbReference type="Gene3D" id="2.60.40.1220">
    <property type="match status" value="1"/>
</dbReference>
<dbReference type="InterPro" id="IPR014755">
    <property type="entry name" value="Cu-Rt/internalin_Ig-like"/>
</dbReference>
<dbReference type="InterPro" id="IPR014756">
    <property type="entry name" value="Ig_E-set"/>
</dbReference>
<evidence type="ECO:0000259" key="7">
    <source>
        <dbReference type="Pfam" id="PF04234"/>
    </source>
</evidence>
<dbReference type="GO" id="GO:0042597">
    <property type="term" value="C:periplasmic space"/>
    <property type="evidence" value="ECO:0007669"/>
    <property type="project" value="InterPro"/>
</dbReference>
<feature type="transmembrane region" description="Helical" evidence="6">
    <location>
        <begin position="232"/>
        <end position="252"/>
    </location>
</feature>
<dbReference type="GO" id="GO:0046688">
    <property type="term" value="P:response to copper ion"/>
    <property type="evidence" value="ECO:0007669"/>
    <property type="project" value="InterPro"/>
</dbReference>
<dbReference type="GO" id="GO:0030313">
    <property type="term" value="C:cell envelope"/>
    <property type="evidence" value="ECO:0007669"/>
    <property type="project" value="UniProtKB-SubCell"/>
</dbReference>
<accession>A0A938YRW2</accession>
<dbReference type="SUPFAM" id="SSF81296">
    <property type="entry name" value="E set domains"/>
    <property type="match status" value="1"/>
</dbReference>
<keyword evidence="6" id="KW-1133">Transmembrane helix</keyword>
<dbReference type="PANTHER" id="PTHR34820:SF4">
    <property type="entry name" value="INNER MEMBRANE PROTEIN YEBZ"/>
    <property type="match status" value="1"/>
</dbReference>
<proteinExistence type="predicted"/>
<evidence type="ECO:0000313" key="9">
    <source>
        <dbReference type="Proteomes" id="UP000663801"/>
    </source>
</evidence>
<dbReference type="InterPro" id="IPR032694">
    <property type="entry name" value="CopC/D"/>
</dbReference>